<dbReference type="GO" id="GO:0006446">
    <property type="term" value="P:regulation of translational initiation"/>
    <property type="evidence" value="ECO:0007669"/>
    <property type="project" value="TreeGrafter"/>
</dbReference>
<dbReference type="InterPro" id="IPR015796">
    <property type="entry name" value="Impact_YigZ-like"/>
</dbReference>
<dbReference type="InterPro" id="IPR036956">
    <property type="entry name" value="Impact_N_sf"/>
</dbReference>
<evidence type="ECO:0000259" key="2">
    <source>
        <dbReference type="Pfam" id="PF01205"/>
    </source>
</evidence>
<dbReference type="PROSITE" id="PS00910">
    <property type="entry name" value="UPF0029"/>
    <property type="match status" value="1"/>
</dbReference>
<keyword evidence="4" id="KW-1185">Reference proteome</keyword>
<dbReference type="Gene3D" id="3.30.70.240">
    <property type="match status" value="1"/>
</dbReference>
<dbReference type="eggNOG" id="COG1739">
    <property type="taxonomic scope" value="Bacteria"/>
</dbReference>
<gene>
    <name evidence="3" type="ordered locus">PSHAa0014</name>
</gene>
<dbReference type="InterPro" id="IPR020569">
    <property type="entry name" value="UPF0029_Impact_CS"/>
</dbReference>
<feature type="domain" description="Impact N-terminal" evidence="2">
    <location>
        <begin position="27"/>
        <end position="134"/>
    </location>
</feature>
<dbReference type="InterPro" id="IPR001498">
    <property type="entry name" value="Impact_N"/>
</dbReference>
<dbReference type="PANTHER" id="PTHR16301:SF20">
    <property type="entry name" value="IMPACT FAMILY MEMBER YIGZ"/>
    <property type="match status" value="1"/>
</dbReference>
<reference evidence="3 4" key="1">
    <citation type="journal article" date="2005" name="Genome Res.">
        <title>Coping with cold: the genome of the versatile marine Antarctica bacterium Pseudoalteromonas haloplanktis TAC125.</title>
        <authorList>
            <person name="Medigue C."/>
            <person name="Krin E."/>
            <person name="Pascal G."/>
            <person name="Barbe V."/>
            <person name="Bernsel A."/>
            <person name="Bertin P."/>
            <person name="Cheung F."/>
            <person name="Cruveiller S."/>
            <person name="Damico S."/>
            <person name="Duilio A."/>
            <person name="Fang G."/>
            <person name="Feller G."/>
            <person name="Mangenot S."/>
            <person name="Marino G."/>
            <person name="Nilsson J."/>
            <person name="Parilli E."/>
            <person name="Rocha E."/>
            <person name="Rouy Z."/>
            <person name="Sekowska A."/>
            <person name="Tutino M.L."/>
            <person name="Vallenet D."/>
            <person name="von Heijne G."/>
            <person name="Danchin A."/>
        </authorList>
    </citation>
    <scope>NUCLEOTIDE SEQUENCE [LARGE SCALE GENOMIC DNA]</scope>
    <source>
        <strain evidence="4">TAC 125</strain>
    </source>
</reference>
<comment type="similarity">
    <text evidence="1">Belongs to the IMPACT family.</text>
</comment>
<protein>
    <recommendedName>
        <fullName evidence="2">Impact N-terminal domain-containing protein</fullName>
    </recommendedName>
</protein>
<evidence type="ECO:0000313" key="3">
    <source>
        <dbReference type="EMBL" id="CAI85128.1"/>
    </source>
</evidence>
<dbReference type="NCBIfam" id="TIGR00257">
    <property type="entry name" value="IMPACT_YIGZ"/>
    <property type="match status" value="1"/>
</dbReference>
<dbReference type="SUPFAM" id="SSF54211">
    <property type="entry name" value="Ribosomal protein S5 domain 2-like"/>
    <property type="match status" value="1"/>
</dbReference>
<dbReference type="AlphaFoldDB" id="Q3IJ20"/>
<evidence type="ECO:0000256" key="1">
    <source>
        <dbReference type="ARBA" id="ARBA00007665"/>
    </source>
</evidence>
<name>Q3IJ20_PSET1</name>
<accession>Q3IJ20</accession>
<dbReference type="STRING" id="326442.PSHAa0014"/>
<dbReference type="HOGENOM" id="CLU_083552_0_0_6"/>
<dbReference type="InterPro" id="IPR020568">
    <property type="entry name" value="Ribosomal_Su5_D2-typ_SF"/>
</dbReference>
<dbReference type="EMBL" id="CR954246">
    <property type="protein sequence ID" value="CAI85128.1"/>
    <property type="molecule type" value="Genomic_DNA"/>
</dbReference>
<dbReference type="Gene3D" id="3.30.230.30">
    <property type="entry name" value="Impact, N-terminal domain"/>
    <property type="match status" value="1"/>
</dbReference>
<organism evidence="3 4">
    <name type="scientific">Pseudoalteromonas translucida (strain TAC 125)</name>
    <dbReference type="NCBI Taxonomy" id="326442"/>
    <lineage>
        <taxon>Bacteria</taxon>
        <taxon>Pseudomonadati</taxon>
        <taxon>Pseudomonadota</taxon>
        <taxon>Gammaproteobacteria</taxon>
        <taxon>Alteromonadales</taxon>
        <taxon>Pseudoalteromonadaceae</taxon>
        <taxon>Pseudoalteromonas</taxon>
    </lineage>
</organism>
<dbReference type="Proteomes" id="UP000006843">
    <property type="component" value="Chromosome I"/>
</dbReference>
<proteinExistence type="inferred from homology"/>
<sequence length="213" mass="23245">MVYNLVHQRMSEYKYPAADVFHQEEIKKSTFIVHIAHTPDLSSAKAFIKSIETKYADARHNCWAHVAGKPGGSHVYGFSDDGEPNGTAGKPMLNVLMGSGLGEVTAVVTRYFGGIKLGTGGLVRAYGGTLNNALANLSTINKVPSIELIGSSEYSMQGVIEQLLKTKYQVLNIDKQFTANIEWVITIDSRQATQAIKDIFDLSHGAVELTIKE</sequence>
<dbReference type="GO" id="GO:0005737">
    <property type="term" value="C:cytoplasm"/>
    <property type="evidence" value="ECO:0007669"/>
    <property type="project" value="TreeGrafter"/>
</dbReference>
<dbReference type="PANTHER" id="PTHR16301">
    <property type="entry name" value="IMPACT-RELATED"/>
    <property type="match status" value="1"/>
</dbReference>
<dbReference type="Pfam" id="PF01205">
    <property type="entry name" value="Impact_N"/>
    <property type="match status" value="1"/>
</dbReference>
<dbReference type="KEGG" id="pha:PSHAa0014"/>
<evidence type="ECO:0000313" key="4">
    <source>
        <dbReference type="Proteomes" id="UP000006843"/>
    </source>
</evidence>
<dbReference type="InterPro" id="IPR023582">
    <property type="entry name" value="Impact"/>
</dbReference>